<name>A0A1H0HDS6_9HYPH</name>
<reference evidence="6 7" key="1">
    <citation type="submission" date="2016-10" db="EMBL/GenBank/DDBJ databases">
        <authorList>
            <person name="de Groot N.N."/>
        </authorList>
    </citation>
    <scope>NUCLEOTIDE SEQUENCE [LARGE SCALE GENOMIC DNA]</scope>
    <source>
        <strain evidence="7">L7-484,KACC 16230,DSM 25025</strain>
    </source>
</reference>
<dbReference type="Proteomes" id="UP000198793">
    <property type="component" value="Unassembled WGS sequence"/>
</dbReference>
<proteinExistence type="predicted"/>
<dbReference type="GO" id="GO:0008168">
    <property type="term" value="F:methyltransferase activity"/>
    <property type="evidence" value="ECO:0007669"/>
    <property type="project" value="UniProtKB-KW"/>
</dbReference>
<feature type="transmembrane region" description="Helical" evidence="5">
    <location>
        <begin position="139"/>
        <end position="169"/>
    </location>
</feature>
<dbReference type="Gene3D" id="1.20.120.1630">
    <property type="match status" value="1"/>
</dbReference>
<keyword evidence="7" id="KW-1185">Reference proteome</keyword>
<sequence>MSAAADDLLRIGPAIVLAVTVAWLALATRRTSREIGGRAYGFGRSPRQTLARVLFGATVVGGLAALGLHAAGSASAAIAPLAGEAYAVRLSGLALAVAGQVLTVVARSGMGRRWRVGIPDEAPDALVTTGLFGLSRNPVFLGMLAMAAGLAVAVPSPAMIGCALAFWVACEVQVRDEERFLEHSFGPAYTAYRSAVRRWI</sequence>
<evidence type="ECO:0000256" key="4">
    <source>
        <dbReference type="ARBA" id="ARBA00023136"/>
    </source>
</evidence>
<keyword evidence="6" id="KW-0489">Methyltransferase</keyword>
<dbReference type="PANTHER" id="PTHR12714">
    <property type="entry name" value="PROTEIN-S ISOPRENYLCYSTEINE O-METHYLTRANSFERASE"/>
    <property type="match status" value="1"/>
</dbReference>
<evidence type="ECO:0000256" key="3">
    <source>
        <dbReference type="ARBA" id="ARBA00022989"/>
    </source>
</evidence>
<keyword evidence="2 5" id="KW-0812">Transmembrane</keyword>
<evidence type="ECO:0000256" key="5">
    <source>
        <dbReference type="SAM" id="Phobius"/>
    </source>
</evidence>
<feature type="transmembrane region" description="Helical" evidence="5">
    <location>
        <begin position="86"/>
        <end position="106"/>
    </location>
</feature>
<evidence type="ECO:0000256" key="2">
    <source>
        <dbReference type="ARBA" id="ARBA00022692"/>
    </source>
</evidence>
<dbReference type="InterPro" id="IPR007318">
    <property type="entry name" value="Phopholipid_MeTrfase"/>
</dbReference>
<organism evidence="6 7">
    <name type="scientific">Aureimonas jatrophae</name>
    <dbReference type="NCBI Taxonomy" id="1166073"/>
    <lineage>
        <taxon>Bacteria</taxon>
        <taxon>Pseudomonadati</taxon>
        <taxon>Pseudomonadota</taxon>
        <taxon>Alphaproteobacteria</taxon>
        <taxon>Hyphomicrobiales</taxon>
        <taxon>Aurantimonadaceae</taxon>
        <taxon>Aureimonas</taxon>
    </lineage>
</organism>
<dbReference type="GO" id="GO:0012505">
    <property type="term" value="C:endomembrane system"/>
    <property type="evidence" value="ECO:0007669"/>
    <property type="project" value="UniProtKB-SubCell"/>
</dbReference>
<dbReference type="AlphaFoldDB" id="A0A1H0HDS6"/>
<keyword evidence="4 5" id="KW-0472">Membrane</keyword>
<dbReference type="GO" id="GO:0032259">
    <property type="term" value="P:methylation"/>
    <property type="evidence" value="ECO:0007669"/>
    <property type="project" value="UniProtKB-KW"/>
</dbReference>
<gene>
    <name evidence="6" type="ORF">SAMN05192530_10446</name>
</gene>
<dbReference type="RefSeq" id="WP_061934856.1">
    <property type="nucleotide sequence ID" value="NZ_FNIT01000004.1"/>
</dbReference>
<keyword evidence="3 5" id="KW-1133">Transmembrane helix</keyword>
<feature type="transmembrane region" description="Helical" evidence="5">
    <location>
        <begin position="49"/>
        <end position="71"/>
    </location>
</feature>
<protein>
    <submittedName>
        <fullName evidence="6">Protein-S-isoprenylcysteine O-methyltransferase Ste14</fullName>
    </submittedName>
</protein>
<dbReference type="PANTHER" id="PTHR12714:SF24">
    <property type="entry name" value="SLR1182 PROTEIN"/>
    <property type="match status" value="1"/>
</dbReference>
<comment type="subcellular location">
    <subcellularLocation>
        <location evidence="1">Endomembrane system</location>
        <topology evidence="1">Multi-pass membrane protein</topology>
    </subcellularLocation>
</comment>
<evidence type="ECO:0000313" key="7">
    <source>
        <dbReference type="Proteomes" id="UP000198793"/>
    </source>
</evidence>
<evidence type="ECO:0000313" key="6">
    <source>
        <dbReference type="EMBL" id="SDO17194.1"/>
    </source>
</evidence>
<dbReference type="Pfam" id="PF04191">
    <property type="entry name" value="PEMT"/>
    <property type="match status" value="1"/>
</dbReference>
<accession>A0A1H0HDS6</accession>
<evidence type="ECO:0000256" key="1">
    <source>
        <dbReference type="ARBA" id="ARBA00004127"/>
    </source>
</evidence>
<dbReference type="STRING" id="1166073.SAMN05192530_10446"/>
<dbReference type="EMBL" id="FNIT01000004">
    <property type="protein sequence ID" value="SDO17194.1"/>
    <property type="molecule type" value="Genomic_DNA"/>
</dbReference>
<keyword evidence="6" id="KW-0808">Transferase</keyword>
<feature type="transmembrane region" description="Helical" evidence="5">
    <location>
        <begin position="12"/>
        <end position="28"/>
    </location>
</feature>